<dbReference type="PANTHER" id="PTHR19304">
    <property type="entry name" value="CYCLIC-AMP RESPONSE ELEMENT BINDING PROTEIN"/>
    <property type="match status" value="1"/>
</dbReference>
<feature type="compositionally biased region" description="Basic and acidic residues" evidence="7">
    <location>
        <begin position="581"/>
        <end position="604"/>
    </location>
</feature>
<dbReference type="SMART" id="SM00338">
    <property type="entry name" value="BRLZ"/>
    <property type="match status" value="1"/>
</dbReference>
<feature type="compositionally biased region" description="Polar residues" evidence="7">
    <location>
        <begin position="549"/>
        <end position="565"/>
    </location>
</feature>
<feature type="domain" description="BZIP" evidence="8">
    <location>
        <begin position="597"/>
        <end position="660"/>
    </location>
</feature>
<dbReference type="GO" id="GO:0003700">
    <property type="term" value="F:DNA-binding transcription factor activity"/>
    <property type="evidence" value="ECO:0007669"/>
    <property type="project" value="InterPro"/>
</dbReference>
<feature type="compositionally biased region" description="Basic and acidic residues" evidence="7">
    <location>
        <begin position="65"/>
        <end position="76"/>
    </location>
</feature>
<dbReference type="InterPro" id="IPR046347">
    <property type="entry name" value="bZIP_sf"/>
</dbReference>
<proteinExistence type="predicted"/>
<gene>
    <name evidence="9" type="ORF">I302_09193</name>
</gene>
<dbReference type="OrthoDB" id="295274at2759"/>
<dbReference type="EMBL" id="KV700382">
    <property type="protein sequence ID" value="OCF21514.1"/>
    <property type="molecule type" value="Genomic_DNA"/>
</dbReference>
<feature type="compositionally biased region" description="Low complexity" evidence="7">
    <location>
        <begin position="12"/>
        <end position="32"/>
    </location>
</feature>
<feature type="region of interest" description="Disordered" evidence="7">
    <location>
        <begin position="498"/>
        <end position="604"/>
    </location>
</feature>
<feature type="compositionally biased region" description="Polar residues" evidence="7">
    <location>
        <begin position="35"/>
        <end position="50"/>
    </location>
</feature>
<accession>A0A1B9FRW5</accession>
<keyword evidence="2" id="KW-0805">Transcription regulation</keyword>
<evidence type="ECO:0000256" key="5">
    <source>
        <dbReference type="ARBA" id="ARBA00023242"/>
    </source>
</evidence>
<comment type="subcellular location">
    <subcellularLocation>
        <location evidence="1">Nucleus</location>
    </subcellularLocation>
</comment>
<sequence>MAAVAQAPPLLPSNSSSGSISRPPSSSATIRPTDSKPNSTASIKADNANTDKPVAKVTVSEATPVEEKGEVKRENGDVTFASPSLLSIVPPSIIRHDGFLSPAPCFPLDPLTTFVPSFSTPASPVPLPLTSLINCDLIVDLDDDVTSTPLTSIITPFNHINLPLTAKSPKAVGEPLGPPPNPESNGGDNPQRPPIRPGSGIRSRFDQEPNPFEQSFSRSSHHSSSSLSEDRTTPPRGTDATSTRHNALPPLSSLTSPAAADPSQFPWLANSLRSGPLSPAMLAGPQNGNPQPNNAHARAGGSNEPNGHPNEGNAAFESTGFRTGFTPGTGSGFTPAGYNSFMGPGLGALAMPSPNTAAFLNSITNSTPLAEGSDVAAAAAANGHPGPMPGDGHNLQPPSAIPPHLQQHHGLPHNNSQNEIPQETITPNTLSALTGVFGEMARANSGPQPGPQYFASAMGPPHPGAVPVPMPHVDYAQQSANAASQAANGLFLLSQAHQELSKREEEGRGGTPVRGRGPKGANGAQAGQKRKSDVGPGSANKPAKKGKKNSLSGTGTVPPQDNTPPKSAKQESIDSGDSDDDGGKYDGGNDGKPETEEDKRKNFLERNRQAALKCRQRKKAWLNELQGKVEGLTIENERLQQTIQSMHEEVGRLTAILMQHRDCGLAIPTAYGRPIR</sequence>
<dbReference type="InterPro" id="IPR004827">
    <property type="entry name" value="bZIP"/>
</dbReference>
<dbReference type="SUPFAM" id="SSF57959">
    <property type="entry name" value="Leucine zipper domain"/>
    <property type="match status" value="1"/>
</dbReference>
<dbReference type="InterPro" id="IPR021755">
    <property type="entry name" value="TF_Aft1_HRA"/>
</dbReference>
<name>A0A1B9FRW5_9TREE</name>
<dbReference type="PROSITE" id="PS50217">
    <property type="entry name" value="BZIP"/>
    <property type="match status" value="1"/>
</dbReference>
<dbReference type="AlphaFoldDB" id="A0A1B9FRW5"/>
<evidence type="ECO:0000256" key="6">
    <source>
        <dbReference type="SAM" id="Coils"/>
    </source>
</evidence>
<protein>
    <submittedName>
        <fullName evidence="9">Activating transcription factor, other eukaryote</fullName>
    </submittedName>
</protein>
<evidence type="ECO:0000256" key="2">
    <source>
        <dbReference type="ARBA" id="ARBA00023015"/>
    </source>
</evidence>
<keyword evidence="5" id="KW-0539">Nucleus</keyword>
<keyword evidence="3" id="KW-0238">DNA-binding</keyword>
<dbReference type="GO" id="GO:0003677">
    <property type="term" value="F:DNA binding"/>
    <property type="evidence" value="ECO:0007669"/>
    <property type="project" value="UniProtKB-KW"/>
</dbReference>
<organism evidence="9">
    <name type="scientific">Kwoniella bestiolae CBS 10118</name>
    <dbReference type="NCBI Taxonomy" id="1296100"/>
    <lineage>
        <taxon>Eukaryota</taxon>
        <taxon>Fungi</taxon>
        <taxon>Dikarya</taxon>
        <taxon>Basidiomycota</taxon>
        <taxon>Agaricomycotina</taxon>
        <taxon>Tremellomycetes</taxon>
        <taxon>Tremellales</taxon>
        <taxon>Cryptococcaceae</taxon>
        <taxon>Kwoniella</taxon>
    </lineage>
</organism>
<dbReference type="Gene3D" id="1.20.5.170">
    <property type="match status" value="1"/>
</dbReference>
<dbReference type="FunFam" id="1.20.5.170:FF:000053">
    <property type="entry name" value="BZIP transcription factor AtfA"/>
    <property type="match status" value="1"/>
</dbReference>
<feature type="coiled-coil region" evidence="6">
    <location>
        <begin position="622"/>
        <end position="649"/>
    </location>
</feature>
<feature type="compositionally biased region" description="Low complexity" evidence="7">
    <location>
        <begin position="284"/>
        <end position="294"/>
    </location>
</feature>
<dbReference type="CDD" id="cd14687">
    <property type="entry name" value="bZIP_ATF2"/>
    <property type="match status" value="1"/>
</dbReference>
<evidence type="ECO:0000256" key="3">
    <source>
        <dbReference type="ARBA" id="ARBA00023125"/>
    </source>
</evidence>
<dbReference type="InterPro" id="IPR051027">
    <property type="entry name" value="bZIP_transcription_factors"/>
</dbReference>
<feature type="region of interest" description="Disordered" evidence="7">
    <location>
        <begin position="168"/>
        <end position="259"/>
    </location>
</feature>
<feature type="region of interest" description="Disordered" evidence="7">
    <location>
        <begin position="278"/>
        <end position="314"/>
    </location>
</feature>
<dbReference type="Pfam" id="PF11786">
    <property type="entry name" value="Aft1_HRA"/>
    <property type="match status" value="1"/>
</dbReference>
<dbReference type="STRING" id="1296100.A0A1B9FRW5"/>
<keyword evidence="6" id="KW-0175">Coiled coil</keyword>
<feature type="region of interest" description="Disordered" evidence="7">
    <location>
        <begin position="1"/>
        <end position="76"/>
    </location>
</feature>
<reference evidence="9" key="1">
    <citation type="submission" date="2013-07" db="EMBL/GenBank/DDBJ databases">
        <title>The Genome Sequence of Cryptococcus bestiolae CBS10118.</title>
        <authorList>
            <consortium name="The Broad Institute Genome Sequencing Platform"/>
            <person name="Cuomo C."/>
            <person name="Litvintseva A."/>
            <person name="Chen Y."/>
            <person name="Heitman J."/>
            <person name="Sun S."/>
            <person name="Springer D."/>
            <person name="Dromer F."/>
            <person name="Young S.K."/>
            <person name="Zeng Q."/>
            <person name="Gargeya S."/>
            <person name="Fitzgerald M."/>
            <person name="Abouelleil A."/>
            <person name="Alvarado L."/>
            <person name="Berlin A.M."/>
            <person name="Chapman S.B."/>
            <person name="Dewar J."/>
            <person name="Goldberg J."/>
            <person name="Griggs A."/>
            <person name="Gujja S."/>
            <person name="Hansen M."/>
            <person name="Howarth C."/>
            <person name="Imamovic A."/>
            <person name="Larimer J."/>
            <person name="McCowan C."/>
            <person name="Murphy C."/>
            <person name="Pearson M."/>
            <person name="Priest M."/>
            <person name="Roberts A."/>
            <person name="Saif S."/>
            <person name="Shea T."/>
            <person name="Sykes S."/>
            <person name="Wortman J."/>
            <person name="Nusbaum C."/>
            <person name="Birren B."/>
        </authorList>
    </citation>
    <scope>NUCLEOTIDE SEQUENCE [LARGE SCALE GENOMIC DNA]</scope>
    <source>
        <strain evidence="9">CBS 10118</strain>
    </source>
</reference>
<evidence type="ECO:0000256" key="7">
    <source>
        <dbReference type="SAM" id="MobiDB-lite"/>
    </source>
</evidence>
<evidence type="ECO:0000259" key="8">
    <source>
        <dbReference type="PROSITE" id="PS50217"/>
    </source>
</evidence>
<dbReference type="GeneID" id="30213592"/>
<dbReference type="Pfam" id="PF00170">
    <property type="entry name" value="bZIP_1"/>
    <property type="match status" value="1"/>
</dbReference>
<feature type="compositionally biased region" description="Low complexity" evidence="7">
    <location>
        <begin position="215"/>
        <end position="227"/>
    </location>
</feature>
<evidence type="ECO:0000313" key="9">
    <source>
        <dbReference type="EMBL" id="OCF21514.1"/>
    </source>
</evidence>
<evidence type="ECO:0000256" key="4">
    <source>
        <dbReference type="ARBA" id="ARBA00023163"/>
    </source>
</evidence>
<dbReference type="GO" id="GO:0005634">
    <property type="term" value="C:nucleus"/>
    <property type="evidence" value="ECO:0007669"/>
    <property type="project" value="UniProtKB-SubCell"/>
</dbReference>
<dbReference type="RefSeq" id="XP_019042584.2">
    <property type="nucleotide sequence ID" value="XM_019195761.2"/>
</dbReference>
<dbReference type="VEuPathDB" id="FungiDB:I302_09193"/>
<evidence type="ECO:0000256" key="1">
    <source>
        <dbReference type="ARBA" id="ARBA00004123"/>
    </source>
</evidence>
<dbReference type="KEGG" id="kbi:30213592"/>
<reference evidence="9" key="2">
    <citation type="submission" date="2016-07" db="EMBL/GenBank/DDBJ databases">
        <title>Evolution of pathogenesis and genome organization in the Tremellales.</title>
        <authorList>
            <person name="Cuomo C."/>
            <person name="Litvintseva A."/>
            <person name="Heitman J."/>
            <person name="Chen Y."/>
            <person name="Sun S."/>
            <person name="Springer D."/>
            <person name="Dromer F."/>
            <person name="Young S."/>
            <person name="Zeng Q."/>
            <person name="Chapman S."/>
            <person name="Gujja S."/>
            <person name="Saif S."/>
            <person name="Birren B."/>
        </authorList>
    </citation>
    <scope>NUCLEOTIDE SEQUENCE</scope>
    <source>
        <strain evidence="9">CBS 10118</strain>
    </source>
</reference>
<keyword evidence="4" id="KW-0804">Transcription</keyword>
<feature type="compositionally biased region" description="Basic and acidic residues" evidence="7">
    <location>
        <begin position="499"/>
        <end position="508"/>
    </location>
</feature>